<dbReference type="SUPFAM" id="SSF54637">
    <property type="entry name" value="Thioesterase/thiol ester dehydrase-isomerase"/>
    <property type="match status" value="1"/>
</dbReference>
<evidence type="ECO:0000313" key="1">
    <source>
        <dbReference type="EMBL" id="XCC58513.1"/>
    </source>
</evidence>
<dbReference type="Gene3D" id="3.10.129.10">
    <property type="entry name" value="Hotdog Thioesterase"/>
    <property type="match status" value="1"/>
</dbReference>
<proteinExistence type="predicted"/>
<dbReference type="GO" id="GO:0047617">
    <property type="term" value="F:fatty acyl-CoA hydrolase activity"/>
    <property type="evidence" value="ECO:0007669"/>
    <property type="project" value="TreeGrafter"/>
</dbReference>
<sequence length="141" mass="15873">MRIDIPDDKKLVHEAIIPLRWGDMDAFGHINNTLYFRYMEQGRIHWIESFGFGIQHAEGGALIANAFCNFYSQVSYPGDLIIKTYVGKVGRTSVDIYNLMSLASNPDVLCAAGGTTLVWVNFKTKRPAPWPEPFQKHLGLA</sequence>
<reference evidence="1" key="1">
    <citation type="submission" date="2022-06" db="EMBL/GenBank/DDBJ databases">
        <title>New Polynucleobacter species.</title>
        <authorList>
            <person name="Hahn M.W."/>
        </authorList>
    </citation>
    <scope>NUCLEOTIDE SEQUENCE</scope>
    <source>
        <strain evidence="1">UK-FUSCHL-C3</strain>
    </source>
</reference>
<dbReference type="AlphaFoldDB" id="A0AAU8A512"/>
<dbReference type="RefSeq" id="WP_353439765.1">
    <property type="nucleotide sequence ID" value="NZ_CP099959.1"/>
</dbReference>
<dbReference type="CDD" id="cd00586">
    <property type="entry name" value="4HBT"/>
    <property type="match status" value="1"/>
</dbReference>
<protein>
    <submittedName>
        <fullName evidence="1">Acyl-CoA thioesterase</fullName>
    </submittedName>
</protein>
<organism evidence="1">
    <name type="scientific">Polynucleobacter sp. UK-FUSCHL-C3</name>
    <dbReference type="NCBI Taxonomy" id="2955208"/>
    <lineage>
        <taxon>Bacteria</taxon>
        <taxon>Pseudomonadati</taxon>
        <taxon>Pseudomonadota</taxon>
        <taxon>Betaproteobacteria</taxon>
        <taxon>Burkholderiales</taxon>
        <taxon>Burkholderiaceae</taxon>
        <taxon>Polynucleobacter</taxon>
    </lineage>
</organism>
<dbReference type="PANTHER" id="PTHR31793:SF24">
    <property type="entry name" value="LONG-CHAIN ACYL-COA THIOESTERASE FADM"/>
    <property type="match status" value="1"/>
</dbReference>
<dbReference type="Pfam" id="PF13279">
    <property type="entry name" value="4HBT_2"/>
    <property type="match status" value="1"/>
</dbReference>
<name>A0AAU8A512_9BURK</name>
<dbReference type="InterPro" id="IPR029069">
    <property type="entry name" value="HotDog_dom_sf"/>
</dbReference>
<dbReference type="InterPro" id="IPR050563">
    <property type="entry name" value="4-hydroxybenzoyl-CoA_TE"/>
</dbReference>
<dbReference type="PANTHER" id="PTHR31793">
    <property type="entry name" value="4-HYDROXYBENZOYL-COA THIOESTERASE FAMILY MEMBER"/>
    <property type="match status" value="1"/>
</dbReference>
<accession>A0AAU8A512</accession>
<gene>
    <name evidence="1" type="ORF">NKE59_04305</name>
</gene>
<dbReference type="EMBL" id="CP099959">
    <property type="protein sequence ID" value="XCC58513.1"/>
    <property type="molecule type" value="Genomic_DNA"/>
</dbReference>